<feature type="signal peptide" evidence="8">
    <location>
        <begin position="1"/>
        <end position="21"/>
    </location>
</feature>
<evidence type="ECO:0000256" key="5">
    <source>
        <dbReference type="ARBA" id="ARBA00022692"/>
    </source>
</evidence>
<sequence>MHLVILLLTLLCCGFAGTASAESLTLGEALERAATTSQGLKSASREVEIAREQVNVARSTKLPRIDLQGGYVAQAKAQAFKFGTASQETQDPRYPFFNFSVYQTLYDFGRTRDNEGMARLRGEAAQYSYSANQQDLFLQVVQAYYGILTAQKLVQAAADEVVQMESHQRTAQALFDEGVVTRNDLLQAEVRVASSRQSVLSAQNQVENGWLLLNYLTGAAPDFRAELKDEAQLPPSSGTPDLGKRGEISALKALVGADEFAVEEAKTSHYPEFFAKFGVDYLSNSKVREQAITALTVGFKVNLFDGPASAARVRQAVQTRSRDEERLRDLEERTRLEYNMAANDLKVADARIRIAEKAITQGVENLRITKDRYQEHVGTATEVVDAQTLLTKTRTDYYRSVFDLQVAAARVKRATGEL</sequence>
<keyword evidence="8" id="KW-0732">Signal</keyword>
<name>A0ABS0YP55_9BACT</name>
<keyword evidence="5" id="KW-0812">Transmembrane</keyword>
<evidence type="ECO:0000256" key="8">
    <source>
        <dbReference type="SAM" id="SignalP"/>
    </source>
</evidence>
<dbReference type="EMBL" id="JAEMHK010000002">
    <property type="protein sequence ID" value="MBJ6799280.1"/>
    <property type="molecule type" value="Genomic_DNA"/>
</dbReference>
<evidence type="ECO:0000256" key="3">
    <source>
        <dbReference type="ARBA" id="ARBA00022448"/>
    </source>
</evidence>
<dbReference type="Proteomes" id="UP000641025">
    <property type="component" value="Unassembled WGS sequence"/>
</dbReference>
<keyword evidence="7" id="KW-0998">Cell outer membrane</keyword>
<protein>
    <submittedName>
        <fullName evidence="9">TolC family protein</fullName>
    </submittedName>
</protein>
<gene>
    <name evidence="9" type="ORF">JFN90_03915</name>
</gene>
<dbReference type="RefSeq" id="WP_199393791.1">
    <property type="nucleotide sequence ID" value="NZ_JAEMHK010000002.1"/>
</dbReference>
<dbReference type="SUPFAM" id="SSF56954">
    <property type="entry name" value="Outer membrane efflux proteins (OEP)"/>
    <property type="match status" value="1"/>
</dbReference>
<evidence type="ECO:0000313" key="9">
    <source>
        <dbReference type="EMBL" id="MBJ6799280.1"/>
    </source>
</evidence>
<evidence type="ECO:0000256" key="2">
    <source>
        <dbReference type="ARBA" id="ARBA00007613"/>
    </source>
</evidence>
<proteinExistence type="inferred from homology"/>
<evidence type="ECO:0000313" key="10">
    <source>
        <dbReference type="Proteomes" id="UP000641025"/>
    </source>
</evidence>
<dbReference type="InterPro" id="IPR003423">
    <property type="entry name" value="OMP_efflux"/>
</dbReference>
<comment type="similarity">
    <text evidence="2">Belongs to the outer membrane factor (OMF) (TC 1.B.17) family.</text>
</comment>
<dbReference type="Gene3D" id="1.20.1600.10">
    <property type="entry name" value="Outer membrane efflux proteins (OEP)"/>
    <property type="match status" value="1"/>
</dbReference>
<feature type="chain" id="PRO_5046975054" evidence="8">
    <location>
        <begin position="22"/>
        <end position="418"/>
    </location>
</feature>
<keyword evidence="4" id="KW-1134">Transmembrane beta strand</keyword>
<evidence type="ECO:0000256" key="4">
    <source>
        <dbReference type="ARBA" id="ARBA00022452"/>
    </source>
</evidence>
<accession>A0ABS0YP55</accession>
<dbReference type="Pfam" id="PF02321">
    <property type="entry name" value="OEP"/>
    <property type="match status" value="2"/>
</dbReference>
<reference evidence="9 10" key="1">
    <citation type="submission" date="2020-12" db="EMBL/GenBank/DDBJ databases">
        <title>Geomonas sp. Red259, isolated from paddy soil.</title>
        <authorList>
            <person name="Xu Z."/>
            <person name="Zhang Z."/>
            <person name="Masuda Y."/>
            <person name="Itoh H."/>
            <person name="Senoo K."/>
        </authorList>
    </citation>
    <scope>NUCLEOTIDE SEQUENCE [LARGE SCALE GENOMIC DNA]</scope>
    <source>
        <strain evidence="9 10">Red259</strain>
    </source>
</reference>
<comment type="caution">
    <text evidence="9">The sequence shown here is derived from an EMBL/GenBank/DDBJ whole genome shotgun (WGS) entry which is preliminary data.</text>
</comment>
<dbReference type="PANTHER" id="PTHR30026:SF21">
    <property type="entry name" value="SLR1270 PROTEIN"/>
    <property type="match status" value="1"/>
</dbReference>
<evidence type="ECO:0000256" key="7">
    <source>
        <dbReference type="ARBA" id="ARBA00023237"/>
    </source>
</evidence>
<keyword evidence="6" id="KW-0472">Membrane</keyword>
<evidence type="ECO:0000256" key="6">
    <source>
        <dbReference type="ARBA" id="ARBA00023136"/>
    </source>
</evidence>
<organism evidence="9 10">
    <name type="scientific">Geomonas propionica</name>
    <dbReference type="NCBI Taxonomy" id="2798582"/>
    <lineage>
        <taxon>Bacteria</taxon>
        <taxon>Pseudomonadati</taxon>
        <taxon>Thermodesulfobacteriota</taxon>
        <taxon>Desulfuromonadia</taxon>
        <taxon>Geobacterales</taxon>
        <taxon>Geobacteraceae</taxon>
        <taxon>Geomonas</taxon>
    </lineage>
</organism>
<comment type="subcellular location">
    <subcellularLocation>
        <location evidence="1">Cell outer membrane</location>
    </subcellularLocation>
</comment>
<dbReference type="InterPro" id="IPR051906">
    <property type="entry name" value="TolC-like"/>
</dbReference>
<keyword evidence="10" id="KW-1185">Reference proteome</keyword>
<evidence type="ECO:0000256" key="1">
    <source>
        <dbReference type="ARBA" id="ARBA00004442"/>
    </source>
</evidence>
<keyword evidence="3" id="KW-0813">Transport</keyword>
<dbReference type="PANTHER" id="PTHR30026">
    <property type="entry name" value="OUTER MEMBRANE PROTEIN TOLC"/>
    <property type="match status" value="1"/>
</dbReference>